<evidence type="ECO:0000259" key="1">
    <source>
        <dbReference type="Pfam" id="PF01610"/>
    </source>
</evidence>
<dbReference type="InterPro" id="IPR047951">
    <property type="entry name" value="Transpos_ISL3"/>
</dbReference>
<dbReference type="InterPro" id="IPR002560">
    <property type="entry name" value="Transposase_DDE"/>
</dbReference>
<sequence>MDDSIKDALGITDTRVTFDEKFKQTHSEEITPKGVAYVWNLKLSYPMNCPNCKKRMNYNGTKTVIHQAIPTGTKLNFFRIRKQKYLCKYCGNTEIAMLKDVNKREHIFKAVKQKAALDIAEDASFKLIAKENNISANTVTRTALSLGAYLKPNYKFLPNHIAFDDFKSGKFSKSGMSILLVNISNHRTIDVIADRGGKSLEKYFLRYSRKAREAVMTVTVDLFSPYRPIIANVFPNAIILADHFHVVVQAYTALQQVRIRIMKGFKKDSREHRQLSKFWKLIVKRNTDLNRSNRYRRRNFRGAMLTSEEIVQRLLQLSPELRSAYNFYQDILFVIQNQDAQLLKQKIWPDKDDPQYEAFPKEMNRAKLTLRRHYQEISNSFIKDYKGYTNGPVEGCNNKIKVIKRTAYGFRNFTNFRLRTCLDTLTFDLILVKLDQKQEFLIHEKL</sequence>
<accession>A0ABD7ITU5</accession>
<evidence type="ECO:0000313" key="2">
    <source>
        <dbReference type="EMBL" id="RMW52303.1"/>
    </source>
</evidence>
<organism evidence="2 3">
    <name type="scientific">Lactiplantibacillus pentosus</name>
    <name type="common">Lactobacillus pentosus</name>
    <dbReference type="NCBI Taxonomy" id="1589"/>
    <lineage>
        <taxon>Bacteria</taxon>
        <taxon>Bacillati</taxon>
        <taxon>Bacillota</taxon>
        <taxon>Bacilli</taxon>
        <taxon>Lactobacillales</taxon>
        <taxon>Lactobacillaceae</taxon>
        <taxon>Lactiplantibacillus</taxon>
    </lineage>
</organism>
<dbReference type="PANTHER" id="PTHR33498">
    <property type="entry name" value="TRANSPOSASE FOR INSERTION SEQUENCE ELEMENT IS1557"/>
    <property type="match status" value="1"/>
</dbReference>
<feature type="non-terminal residue" evidence="2">
    <location>
        <position position="446"/>
    </location>
</feature>
<dbReference type="EMBL" id="RDCJ01000009">
    <property type="protein sequence ID" value="RMW52303.1"/>
    <property type="molecule type" value="Genomic_DNA"/>
</dbReference>
<protein>
    <submittedName>
        <fullName evidence="2">ISL3 family transposase</fullName>
    </submittedName>
</protein>
<dbReference type="AlphaFoldDB" id="A0ABD7ITU5"/>
<evidence type="ECO:0000313" key="3">
    <source>
        <dbReference type="Proteomes" id="UP000276249"/>
    </source>
</evidence>
<name>A0ABD7ITU5_LACPE</name>
<dbReference type="PANTHER" id="PTHR33498:SF1">
    <property type="entry name" value="TRANSPOSASE FOR INSERTION SEQUENCE ELEMENT IS1557"/>
    <property type="match status" value="1"/>
</dbReference>
<proteinExistence type="predicted"/>
<dbReference type="Proteomes" id="UP000276249">
    <property type="component" value="Unassembled WGS sequence"/>
</dbReference>
<dbReference type="RefSeq" id="WP_122217485.1">
    <property type="nucleotide sequence ID" value="NZ_RDCJ01000009.1"/>
</dbReference>
<comment type="caution">
    <text evidence="2">The sequence shown here is derived from an EMBL/GenBank/DDBJ whole genome shotgun (WGS) entry which is preliminary data.</text>
</comment>
<feature type="domain" description="Transposase IS204/IS1001/IS1096/IS1165 DDE" evidence="1">
    <location>
        <begin position="162"/>
        <end position="419"/>
    </location>
</feature>
<reference evidence="2 3" key="1">
    <citation type="submission" date="2018-10" db="EMBL/GenBank/DDBJ databases">
        <title>Genome sequences of five Lactobacillus pentosus strains isolated from brines of traditionally fermented spanish-style green table olives and differences between them.</title>
        <authorList>
            <person name="Jimenez Diaz R."/>
        </authorList>
    </citation>
    <scope>NUCLEOTIDE SEQUENCE [LARGE SCALE GENOMIC DNA]</scope>
    <source>
        <strain evidence="2 3">IG10</strain>
    </source>
</reference>
<dbReference type="Pfam" id="PF01610">
    <property type="entry name" value="DDE_Tnp_ISL3"/>
    <property type="match status" value="1"/>
</dbReference>
<gene>
    <name evidence="2" type="ORF">D6U18_01115</name>
</gene>
<dbReference type="NCBIfam" id="NF033550">
    <property type="entry name" value="transpos_ISL3"/>
    <property type="match status" value="1"/>
</dbReference>